<comment type="caution">
    <text evidence="6">The sequence shown here is derived from an EMBL/GenBank/DDBJ whole genome shotgun (WGS) entry which is preliminary data.</text>
</comment>
<comment type="pathway">
    <text evidence="1">Protein modification; protein glycosylation.</text>
</comment>
<protein>
    <submittedName>
        <fullName evidence="6">Putative O-linked N-acetylglucosamine transferase (SPINDLY family)</fullName>
    </submittedName>
</protein>
<dbReference type="EMBL" id="JACCFH010000001">
    <property type="protein sequence ID" value="NYG33389.1"/>
    <property type="molecule type" value="Genomic_DNA"/>
</dbReference>
<accession>A0A7Y9UCB7</accession>
<dbReference type="Gene3D" id="1.25.40.10">
    <property type="entry name" value="Tetratricopeptide repeat domain"/>
    <property type="match status" value="1"/>
</dbReference>
<dbReference type="Proteomes" id="UP000518288">
    <property type="component" value="Unassembled WGS sequence"/>
</dbReference>
<dbReference type="AlphaFoldDB" id="A0A7Y9UCB7"/>
<evidence type="ECO:0000256" key="3">
    <source>
        <dbReference type="ARBA" id="ARBA00022737"/>
    </source>
</evidence>
<organism evidence="6 7">
    <name type="scientific">Sphaerotilus montanus</name>
    <dbReference type="NCBI Taxonomy" id="522889"/>
    <lineage>
        <taxon>Bacteria</taxon>
        <taxon>Pseudomonadati</taxon>
        <taxon>Pseudomonadota</taxon>
        <taxon>Betaproteobacteria</taxon>
        <taxon>Burkholderiales</taxon>
        <taxon>Sphaerotilaceae</taxon>
        <taxon>Sphaerotilus</taxon>
    </lineage>
</organism>
<evidence type="ECO:0000256" key="1">
    <source>
        <dbReference type="ARBA" id="ARBA00004922"/>
    </source>
</evidence>
<keyword evidence="2 6" id="KW-0808">Transferase</keyword>
<proteinExistence type="predicted"/>
<sequence>MLRKGQVSAAQAQFSRAVQADPGNQLCWLLLAQCDHRLGQNGPTIQHLHRAFRLNQADAEVCQLLADCLLESHRHAEALTALQDLSPRTERSGYWHIAKAKAHLALLDFDSTVRECSAALAKATNNPTLKHQALQGLGHGLMKFGGHVEAAWCYRMLLDDNPLDFGSALSAAHASSWACDWVGLADDFERLRLCIEHVDSTGQRPISGRSPFPLITLTDDPQILRWAATLTYQEYCVGLHPTPPSVSRRVPRPNGKWRIGLMSSDFHVHATSMLIAEFLECLDHDRFELYFYSGGPDDQSDLRARVRRTATCWVETADLASAQLAERIRDDEIGLLLEMKGYTLGSRMDVLSYRPAPIQISWLGYPGTTGASSLDYIIGDPVVTPLEAQPHYSECIAQMPCCYQPNDSTRARPAAVSRQQCGLPEGATFVFASFNMSYKIVPEVFDAWCYILQATPDSVLWLLVQEEPARQRMREVACRHGLDPDRLIFAPFLSADMHRARLPLADLCLDTFPCGGHTTASDALWAGVPVLALIGESFASRVAASLLTTLGLQDLVCRDIDQYMQSAIGWAQDRGAFQGLKARLELGRTQSPLFDGRHYAGDFERLLLRMVERQDAGLPPVPLVAEVRAA</sequence>
<evidence type="ECO:0000259" key="5">
    <source>
        <dbReference type="Pfam" id="PF13844"/>
    </source>
</evidence>
<gene>
    <name evidence="6" type="ORF">BDD16_002375</name>
</gene>
<dbReference type="Pfam" id="PF14559">
    <property type="entry name" value="TPR_19"/>
    <property type="match status" value="1"/>
</dbReference>
<keyword evidence="4" id="KW-0802">TPR repeat</keyword>
<name>A0A7Y9UCB7_9BURK</name>
<dbReference type="InterPro" id="IPR029489">
    <property type="entry name" value="OGT/SEC/SPY_C"/>
</dbReference>
<dbReference type="Pfam" id="PF13844">
    <property type="entry name" value="Glyco_transf_41"/>
    <property type="match status" value="2"/>
</dbReference>
<feature type="domain" description="O-GlcNAc transferase C-terminal" evidence="5">
    <location>
        <begin position="239"/>
        <end position="403"/>
    </location>
</feature>
<dbReference type="GO" id="GO:0097363">
    <property type="term" value="F:protein O-acetylglucosaminyltransferase activity"/>
    <property type="evidence" value="ECO:0007669"/>
    <property type="project" value="TreeGrafter"/>
</dbReference>
<dbReference type="Gene3D" id="3.40.50.11380">
    <property type="match status" value="1"/>
</dbReference>
<dbReference type="SUPFAM" id="SSF53756">
    <property type="entry name" value="UDP-Glycosyltransferase/glycogen phosphorylase"/>
    <property type="match status" value="1"/>
</dbReference>
<dbReference type="SUPFAM" id="SSF48452">
    <property type="entry name" value="TPR-like"/>
    <property type="match status" value="1"/>
</dbReference>
<reference evidence="6 7" key="1">
    <citation type="submission" date="2020-07" db="EMBL/GenBank/DDBJ databases">
        <title>Genomic Encyclopedia of Archaeal and Bacterial Type Strains, Phase II (KMG-II): from individual species to whole genera.</title>
        <authorList>
            <person name="Goeker M."/>
        </authorList>
    </citation>
    <scope>NUCLEOTIDE SEQUENCE [LARGE SCALE GENOMIC DNA]</scope>
    <source>
        <strain evidence="6 7">DSM 21226</strain>
    </source>
</reference>
<dbReference type="Gene3D" id="3.40.50.2000">
    <property type="entry name" value="Glycogen Phosphorylase B"/>
    <property type="match status" value="1"/>
</dbReference>
<dbReference type="GO" id="GO:0006493">
    <property type="term" value="P:protein O-linked glycosylation"/>
    <property type="evidence" value="ECO:0007669"/>
    <property type="project" value="InterPro"/>
</dbReference>
<keyword evidence="7" id="KW-1185">Reference proteome</keyword>
<dbReference type="InterPro" id="IPR011990">
    <property type="entry name" value="TPR-like_helical_dom_sf"/>
</dbReference>
<dbReference type="InterPro" id="IPR037919">
    <property type="entry name" value="OGT"/>
</dbReference>
<feature type="domain" description="O-GlcNAc transferase C-terminal" evidence="5">
    <location>
        <begin position="416"/>
        <end position="602"/>
    </location>
</feature>
<dbReference type="PANTHER" id="PTHR44366:SF1">
    <property type="entry name" value="UDP-N-ACETYLGLUCOSAMINE--PEPTIDE N-ACETYLGLUCOSAMINYLTRANSFERASE 110 KDA SUBUNIT"/>
    <property type="match status" value="1"/>
</dbReference>
<evidence type="ECO:0000313" key="6">
    <source>
        <dbReference type="EMBL" id="NYG33389.1"/>
    </source>
</evidence>
<evidence type="ECO:0000256" key="4">
    <source>
        <dbReference type="ARBA" id="ARBA00022803"/>
    </source>
</evidence>
<dbReference type="RefSeq" id="WP_179634158.1">
    <property type="nucleotide sequence ID" value="NZ_JACCFH010000001.1"/>
</dbReference>
<evidence type="ECO:0000256" key="2">
    <source>
        <dbReference type="ARBA" id="ARBA00022679"/>
    </source>
</evidence>
<evidence type="ECO:0000313" key="7">
    <source>
        <dbReference type="Proteomes" id="UP000518288"/>
    </source>
</evidence>
<keyword evidence="3" id="KW-0677">Repeat</keyword>
<dbReference type="PANTHER" id="PTHR44366">
    <property type="entry name" value="UDP-N-ACETYLGLUCOSAMINE--PEPTIDE N-ACETYLGLUCOSAMINYLTRANSFERASE 110 KDA SUBUNIT"/>
    <property type="match status" value="1"/>
</dbReference>